<dbReference type="PANTHER" id="PTHR34291">
    <property type="entry name" value="HYDROXYPROLINE-RICH GLYCOPROTEIN FAMILY PROTEIN"/>
    <property type="match status" value="1"/>
</dbReference>
<organism evidence="3 4">
    <name type="scientific">Ilex paraguariensis</name>
    <name type="common">yerba mate</name>
    <dbReference type="NCBI Taxonomy" id="185542"/>
    <lineage>
        <taxon>Eukaryota</taxon>
        <taxon>Viridiplantae</taxon>
        <taxon>Streptophyta</taxon>
        <taxon>Embryophyta</taxon>
        <taxon>Tracheophyta</taxon>
        <taxon>Spermatophyta</taxon>
        <taxon>Magnoliopsida</taxon>
        <taxon>eudicotyledons</taxon>
        <taxon>Gunneridae</taxon>
        <taxon>Pentapetalae</taxon>
        <taxon>asterids</taxon>
        <taxon>campanulids</taxon>
        <taxon>Aquifoliales</taxon>
        <taxon>Aquifoliaceae</taxon>
        <taxon>Ilex</taxon>
    </lineage>
</organism>
<feature type="transmembrane region" description="Helical" evidence="2">
    <location>
        <begin position="20"/>
        <end position="40"/>
    </location>
</feature>
<comment type="caution">
    <text evidence="3">The sequence shown here is derived from an EMBL/GenBank/DDBJ whole genome shotgun (WGS) entry which is preliminary data.</text>
</comment>
<keyword evidence="2" id="KW-0472">Membrane</keyword>
<keyword evidence="2" id="KW-0812">Transmembrane</keyword>
<dbReference type="AlphaFoldDB" id="A0ABC8SL42"/>
<dbReference type="Proteomes" id="UP001642360">
    <property type="component" value="Unassembled WGS sequence"/>
</dbReference>
<reference evidence="3 4" key="1">
    <citation type="submission" date="2024-02" db="EMBL/GenBank/DDBJ databases">
        <authorList>
            <person name="Vignale AGUSTIN F."/>
            <person name="Sosa J E."/>
            <person name="Modenutti C."/>
        </authorList>
    </citation>
    <scope>NUCLEOTIDE SEQUENCE [LARGE SCALE GENOMIC DNA]</scope>
</reference>
<name>A0ABC8SL42_9AQUA</name>
<feature type="region of interest" description="Disordered" evidence="1">
    <location>
        <begin position="51"/>
        <end position="78"/>
    </location>
</feature>
<evidence type="ECO:0000256" key="1">
    <source>
        <dbReference type="SAM" id="MobiDB-lite"/>
    </source>
</evidence>
<gene>
    <name evidence="3" type="ORF">ILEXP_LOCUS26478</name>
</gene>
<evidence type="ECO:0008006" key="5">
    <source>
        <dbReference type="Google" id="ProtNLM"/>
    </source>
</evidence>
<evidence type="ECO:0000256" key="2">
    <source>
        <dbReference type="SAM" id="Phobius"/>
    </source>
</evidence>
<dbReference type="EMBL" id="CAUOFW020003081">
    <property type="protein sequence ID" value="CAK9157908.1"/>
    <property type="molecule type" value="Genomic_DNA"/>
</dbReference>
<dbReference type="InterPro" id="IPR037699">
    <property type="entry name" value="At5g65660-like"/>
</dbReference>
<accession>A0ABC8SL42</accession>
<sequence length="116" mass="12715">MENSGDGSSSQPAIGFPLGLALLLLLLLCMSGFFCCCYYWDKLRSCLQSSSHDYTNDTPPHAALSPPQPINKEEKKNEESLTVLMPGDEIPRFVALPAPRGPPKLEKISVALHMQL</sequence>
<protein>
    <recommendedName>
        <fullName evidence="5">Hydroxyproline-rich glycoprotein family protein</fullName>
    </recommendedName>
</protein>
<proteinExistence type="predicted"/>
<evidence type="ECO:0000313" key="4">
    <source>
        <dbReference type="Proteomes" id="UP001642360"/>
    </source>
</evidence>
<keyword evidence="2" id="KW-1133">Transmembrane helix</keyword>
<evidence type="ECO:0000313" key="3">
    <source>
        <dbReference type="EMBL" id="CAK9157908.1"/>
    </source>
</evidence>
<dbReference type="PANTHER" id="PTHR34291:SF1">
    <property type="entry name" value="HYDROXYPROLINE-RICH GLYCOPROTEIN FAMILY PROTEIN"/>
    <property type="match status" value="1"/>
</dbReference>
<keyword evidence="4" id="KW-1185">Reference proteome</keyword>